<dbReference type="GO" id="GO:0003676">
    <property type="term" value="F:nucleic acid binding"/>
    <property type="evidence" value="ECO:0007669"/>
    <property type="project" value="InterPro"/>
</dbReference>
<dbReference type="PANTHER" id="PTHR42648">
    <property type="entry name" value="TRANSPOSASE, PUTATIVE-RELATED"/>
    <property type="match status" value="1"/>
</dbReference>
<dbReference type="InterPro" id="IPR025724">
    <property type="entry name" value="GAG-pre-integrase_dom"/>
</dbReference>
<dbReference type="EMBL" id="JAJFAZ020000001">
    <property type="protein sequence ID" value="KAI5353728.1"/>
    <property type="molecule type" value="Genomic_DNA"/>
</dbReference>
<keyword evidence="3" id="KW-1185">Reference proteome</keyword>
<gene>
    <name evidence="2" type="ORF">L3X38_006622</name>
</gene>
<feature type="domain" description="Integrase catalytic" evidence="1">
    <location>
        <begin position="175"/>
        <end position="348"/>
    </location>
</feature>
<protein>
    <recommendedName>
        <fullName evidence="1">Integrase catalytic domain-containing protein</fullName>
    </recommendedName>
</protein>
<accession>A0AAD4ZT21</accession>
<evidence type="ECO:0000313" key="2">
    <source>
        <dbReference type="EMBL" id="KAI5353728.1"/>
    </source>
</evidence>
<sequence length="363" mass="40474">MNIVLSSQTNAFSSPSSKIATTGSHDYVLHSSSKKHIWVIDTGATDHMTFDPGQCTSHTPSSQLVVSNANGTPSPDILSSKTIDCGTRMGKLYYLDLASDSEASLSQAYKIGGTSVEKQTSAVWLWHRRLGHASFGYLQKLFPSLFSQLDISSFTCDICELAKSHRVPFPLSSHKSLVPFSLVHSDVWGPAKITTLGGARWFVTFIDDCTRMTWVSLLQTKGEVSSKFQQFYQMVETQFYTRIQVLRFDNGGEFLNHDLNQFLPNHGIIHQRSCPYTLQQNSVAERKNRHLLEVVRASLFGANMPRSFWGEVVLSAAYLINRIPSSILNFQNLSSNTLPPSPNTSYQKPGTLDLWLCGLRPLT</sequence>
<organism evidence="2 3">
    <name type="scientific">Prunus dulcis</name>
    <name type="common">Almond</name>
    <name type="synonym">Amygdalus dulcis</name>
    <dbReference type="NCBI Taxonomy" id="3755"/>
    <lineage>
        <taxon>Eukaryota</taxon>
        <taxon>Viridiplantae</taxon>
        <taxon>Streptophyta</taxon>
        <taxon>Embryophyta</taxon>
        <taxon>Tracheophyta</taxon>
        <taxon>Spermatophyta</taxon>
        <taxon>Magnoliopsida</taxon>
        <taxon>eudicotyledons</taxon>
        <taxon>Gunneridae</taxon>
        <taxon>Pentapetalae</taxon>
        <taxon>rosids</taxon>
        <taxon>fabids</taxon>
        <taxon>Rosales</taxon>
        <taxon>Rosaceae</taxon>
        <taxon>Amygdaloideae</taxon>
        <taxon>Amygdaleae</taxon>
        <taxon>Prunus</taxon>
    </lineage>
</organism>
<dbReference type="AlphaFoldDB" id="A0AAD4ZT21"/>
<dbReference type="GO" id="GO:0015074">
    <property type="term" value="P:DNA integration"/>
    <property type="evidence" value="ECO:0007669"/>
    <property type="project" value="InterPro"/>
</dbReference>
<dbReference type="InterPro" id="IPR036397">
    <property type="entry name" value="RNaseH_sf"/>
</dbReference>
<dbReference type="InterPro" id="IPR012337">
    <property type="entry name" value="RNaseH-like_sf"/>
</dbReference>
<proteinExistence type="predicted"/>
<dbReference type="PROSITE" id="PS50994">
    <property type="entry name" value="INTEGRASE"/>
    <property type="match status" value="1"/>
</dbReference>
<evidence type="ECO:0000313" key="3">
    <source>
        <dbReference type="Proteomes" id="UP001054821"/>
    </source>
</evidence>
<evidence type="ECO:0000259" key="1">
    <source>
        <dbReference type="PROSITE" id="PS50994"/>
    </source>
</evidence>
<dbReference type="Proteomes" id="UP001054821">
    <property type="component" value="Chromosome 1"/>
</dbReference>
<dbReference type="InterPro" id="IPR039537">
    <property type="entry name" value="Retrotran_Ty1/copia-like"/>
</dbReference>
<dbReference type="Pfam" id="PF00665">
    <property type="entry name" value="rve"/>
    <property type="match status" value="1"/>
</dbReference>
<dbReference type="PANTHER" id="PTHR42648:SF22">
    <property type="entry name" value="REVERSE TRANSCRIPTASE TY1_COPIA-TYPE DOMAIN-CONTAINING PROTEIN"/>
    <property type="match status" value="1"/>
</dbReference>
<dbReference type="SUPFAM" id="SSF53098">
    <property type="entry name" value="Ribonuclease H-like"/>
    <property type="match status" value="1"/>
</dbReference>
<dbReference type="Gene3D" id="3.30.420.10">
    <property type="entry name" value="Ribonuclease H-like superfamily/Ribonuclease H"/>
    <property type="match status" value="1"/>
</dbReference>
<dbReference type="Pfam" id="PF13976">
    <property type="entry name" value="gag_pre-integrs"/>
    <property type="match status" value="1"/>
</dbReference>
<reference evidence="2 3" key="1">
    <citation type="journal article" date="2022" name="G3 (Bethesda)">
        <title>Whole-genome sequence and methylome profiling of the almond [Prunus dulcis (Mill.) D.A. Webb] cultivar 'Nonpareil'.</title>
        <authorList>
            <person name="D'Amico-Willman K.M."/>
            <person name="Ouma W.Z."/>
            <person name="Meulia T."/>
            <person name="Sideli G.M."/>
            <person name="Gradziel T.M."/>
            <person name="Fresnedo-Ramirez J."/>
        </authorList>
    </citation>
    <scope>NUCLEOTIDE SEQUENCE [LARGE SCALE GENOMIC DNA]</scope>
    <source>
        <strain evidence="2">Clone GOH B32 T37-40</strain>
    </source>
</reference>
<dbReference type="InterPro" id="IPR001584">
    <property type="entry name" value="Integrase_cat-core"/>
</dbReference>
<comment type="caution">
    <text evidence="2">The sequence shown here is derived from an EMBL/GenBank/DDBJ whole genome shotgun (WGS) entry which is preliminary data.</text>
</comment>
<name>A0AAD4ZT21_PRUDU</name>